<dbReference type="Pfam" id="PF13960">
    <property type="entry name" value="DUF4218"/>
    <property type="match status" value="1"/>
</dbReference>
<reference evidence="2" key="1">
    <citation type="submission" date="2025-08" db="UniProtKB">
        <authorList>
            <consortium name="RefSeq"/>
        </authorList>
    </citation>
    <scope>IDENTIFICATION</scope>
    <source>
        <tissue evidence="2">Leaves</tissue>
    </source>
</reference>
<dbReference type="GeneID" id="108983796"/>
<dbReference type="PANTHER" id="PTHR48258">
    <property type="entry name" value="DUF4218 DOMAIN-CONTAINING PROTEIN-RELATED"/>
    <property type="match status" value="1"/>
</dbReference>
<dbReference type="PANTHER" id="PTHR48258:SF6">
    <property type="entry name" value="LEUCINE-RICH REPEAT DOMAIN, L DOMAIN-CONTAINING PROTEIN"/>
    <property type="match status" value="1"/>
</dbReference>
<dbReference type="Proteomes" id="UP000235220">
    <property type="component" value="Chromosome 5"/>
</dbReference>
<gene>
    <name evidence="2" type="primary">LOC108983796</name>
</gene>
<dbReference type="InterPro" id="IPR025452">
    <property type="entry name" value="DUF4218"/>
</dbReference>
<dbReference type="AlphaFoldDB" id="A0A2I4DVD2"/>
<evidence type="ECO:0000313" key="2">
    <source>
        <dbReference type="RefSeq" id="XP_018811104.1"/>
    </source>
</evidence>
<organism evidence="1 2">
    <name type="scientific">Juglans regia</name>
    <name type="common">English walnut</name>
    <dbReference type="NCBI Taxonomy" id="51240"/>
    <lineage>
        <taxon>Eukaryota</taxon>
        <taxon>Viridiplantae</taxon>
        <taxon>Streptophyta</taxon>
        <taxon>Embryophyta</taxon>
        <taxon>Tracheophyta</taxon>
        <taxon>Spermatophyta</taxon>
        <taxon>Magnoliopsida</taxon>
        <taxon>eudicotyledons</taxon>
        <taxon>Gunneridae</taxon>
        <taxon>Pentapetalae</taxon>
        <taxon>rosids</taxon>
        <taxon>fabids</taxon>
        <taxon>Fagales</taxon>
        <taxon>Juglandaceae</taxon>
        <taxon>Juglans</taxon>
    </lineage>
</organism>
<dbReference type="Gramene" id="Jr05_13500_p1">
    <property type="protein sequence ID" value="cds.Jr05_13500_p1"/>
    <property type="gene ID" value="Jr05_13500"/>
</dbReference>
<proteinExistence type="predicted"/>
<keyword evidence="1" id="KW-1185">Reference proteome</keyword>
<dbReference type="OrthoDB" id="1878503at2759"/>
<name>A0A2I4DVD2_JUGRE</name>
<protein>
    <submittedName>
        <fullName evidence="2">Uncharacterized protein LOC108983796</fullName>
    </submittedName>
</protein>
<dbReference type="RefSeq" id="XP_018811104.1">
    <property type="nucleotide sequence ID" value="XM_018955559.2"/>
</dbReference>
<evidence type="ECO:0000313" key="1">
    <source>
        <dbReference type="Proteomes" id="UP000235220"/>
    </source>
</evidence>
<accession>A0A2I4DVD2</accession>
<dbReference type="KEGG" id="jre:108983796"/>
<sequence>MIFPPVFFDVMVHLAVHQPHGALYGGPVQYRWMYPFERYLGKFKRYVRNKAHAEGSIAEAYIHVECLTFSSMYLHDIETRFHREERNVDVCEEREQMDLSVFSQKVRPLGSSTSYRPNEAMFETACCKHYNKIKGETAHNADRLHQTQFPIWFKERIKALRHSSPIEVSDELYAISCGPDPLLASYTGCIMNGVRFHTKEREQYRLSQNSGVVVSGEHEGKPVDFYGVLTDIFELDYMGWRHVYLFKCDWFDVGESSCRDSPD</sequence>